<gene>
    <name evidence="2" type="ORF">NCTC12120_07175</name>
</gene>
<name>A0A2X3J5C8_9ENTR</name>
<proteinExistence type="predicted"/>
<evidence type="ECO:0000313" key="3">
    <source>
        <dbReference type="Proteomes" id="UP000251197"/>
    </source>
</evidence>
<protein>
    <submittedName>
        <fullName evidence="2">Uncharacterized protein</fullName>
    </submittedName>
</protein>
<accession>A0A2X3J5C8</accession>
<organism evidence="2 3">
    <name type="scientific">Cedecea neteri</name>
    <dbReference type="NCBI Taxonomy" id="158822"/>
    <lineage>
        <taxon>Bacteria</taxon>
        <taxon>Pseudomonadati</taxon>
        <taxon>Pseudomonadota</taxon>
        <taxon>Gammaproteobacteria</taxon>
        <taxon>Enterobacterales</taxon>
        <taxon>Enterobacteriaceae</taxon>
        <taxon>Cedecea</taxon>
    </lineage>
</organism>
<dbReference type="EMBL" id="UAVU01000012">
    <property type="protein sequence ID" value="SQC94057.1"/>
    <property type="molecule type" value="Genomic_DNA"/>
</dbReference>
<reference evidence="2 3" key="1">
    <citation type="submission" date="2018-06" db="EMBL/GenBank/DDBJ databases">
        <authorList>
            <consortium name="Pathogen Informatics"/>
            <person name="Doyle S."/>
        </authorList>
    </citation>
    <scope>NUCLEOTIDE SEQUENCE [LARGE SCALE GENOMIC DNA]</scope>
    <source>
        <strain evidence="2 3">NCTC12120</strain>
    </source>
</reference>
<dbReference type="AlphaFoldDB" id="A0A2X3J5C8"/>
<evidence type="ECO:0000256" key="1">
    <source>
        <dbReference type="SAM" id="Phobius"/>
    </source>
</evidence>
<sequence>MAALATISSGLSSGRLFGPLCAAGMLAIHPLAPLGLLMVAPLLALVMLLRLPGTPPQPVAERKSARLRPDCLPYLLCALLLSALGQPDAAGAFSGARPPVCNGYRSD</sequence>
<keyword evidence="1" id="KW-0472">Membrane</keyword>
<evidence type="ECO:0000313" key="2">
    <source>
        <dbReference type="EMBL" id="SQC94057.1"/>
    </source>
</evidence>
<feature type="transmembrane region" description="Helical" evidence="1">
    <location>
        <begin position="32"/>
        <end position="51"/>
    </location>
</feature>
<keyword evidence="1" id="KW-1133">Transmembrane helix</keyword>
<keyword evidence="1" id="KW-0812">Transmembrane</keyword>
<dbReference type="Proteomes" id="UP000251197">
    <property type="component" value="Unassembled WGS sequence"/>
</dbReference>